<dbReference type="PANTHER" id="PTHR36435:SF1">
    <property type="entry name" value="CAAX AMINO TERMINAL PROTEASE FAMILY PROTEIN"/>
    <property type="match status" value="1"/>
</dbReference>
<dbReference type="EMBL" id="FUZQ01000003">
    <property type="protein sequence ID" value="SKC60490.1"/>
    <property type="molecule type" value="Genomic_DNA"/>
</dbReference>
<feature type="transmembrane region" description="Helical" evidence="1">
    <location>
        <begin position="19"/>
        <end position="44"/>
    </location>
</feature>
<dbReference type="Proteomes" id="UP000189777">
    <property type="component" value="Unassembled WGS sequence"/>
</dbReference>
<dbReference type="GO" id="GO:0080120">
    <property type="term" value="P:CAAX-box protein maturation"/>
    <property type="evidence" value="ECO:0007669"/>
    <property type="project" value="UniProtKB-ARBA"/>
</dbReference>
<dbReference type="Pfam" id="PF02517">
    <property type="entry name" value="Rce1-like"/>
    <property type="match status" value="1"/>
</dbReference>
<evidence type="ECO:0000256" key="1">
    <source>
        <dbReference type="SAM" id="Phobius"/>
    </source>
</evidence>
<dbReference type="GO" id="GO:0004175">
    <property type="term" value="F:endopeptidase activity"/>
    <property type="evidence" value="ECO:0007669"/>
    <property type="project" value="UniProtKB-ARBA"/>
</dbReference>
<organism evidence="3 4">
    <name type="scientific">Krasilnikoviella flava</name>
    <dbReference type="NCBI Taxonomy" id="526729"/>
    <lineage>
        <taxon>Bacteria</taxon>
        <taxon>Bacillati</taxon>
        <taxon>Actinomycetota</taxon>
        <taxon>Actinomycetes</taxon>
        <taxon>Micrococcales</taxon>
        <taxon>Promicromonosporaceae</taxon>
        <taxon>Krasilnikoviella</taxon>
    </lineage>
</organism>
<feature type="transmembrane region" description="Helical" evidence="1">
    <location>
        <begin position="123"/>
        <end position="141"/>
    </location>
</feature>
<accession>A0A1T5KA49</accession>
<gene>
    <name evidence="3" type="ORF">SAMN04324258_1975</name>
</gene>
<name>A0A1T5KA49_9MICO</name>
<keyword evidence="3" id="KW-0378">Hydrolase</keyword>
<protein>
    <submittedName>
        <fullName evidence="3">CAAX protease self-immunity</fullName>
    </submittedName>
</protein>
<feature type="transmembrane region" description="Helical" evidence="1">
    <location>
        <begin position="213"/>
        <end position="234"/>
    </location>
</feature>
<feature type="transmembrane region" description="Helical" evidence="1">
    <location>
        <begin position="246"/>
        <end position="268"/>
    </location>
</feature>
<feature type="transmembrane region" description="Helical" evidence="1">
    <location>
        <begin position="98"/>
        <end position="117"/>
    </location>
</feature>
<dbReference type="InterPro" id="IPR052710">
    <property type="entry name" value="CAAX_protease"/>
</dbReference>
<evidence type="ECO:0000313" key="4">
    <source>
        <dbReference type="Proteomes" id="UP000189777"/>
    </source>
</evidence>
<dbReference type="PANTHER" id="PTHR36435">
    <property type="entry name" value="SLR1288 PROTEIN"/>
    <property type="match status" value="1"/>
</dbReference>
<evidence type="ECO:0000259" key="2">
    <source>
        <dbReference type="Pfam" id="PF02517"/>
    </source>
</evidence>
<dbReference type="GO" id="GO:0006508">
    <property type="term" value="P:proteolysis"/>
    <property type="evidence" value="ECO:0007669"/>
    <property type="project" value="UniProtKB-KW"/>
</dbReference>
<feature type="domain" description="CAAX prenyl protease 2/Lysostaphin resistance protein A-like" evidence="2">
    <location>
        <begin position="127"/>
        <end position="224"/>
    </location>
</feature>
<keyword evidence="4" id="KW-1185">Reference proteome</keyword>
<dbReference type="STRING" id="526729.SAMN04324258_1975"/>
<dbReference type="RefSeq" id="WP_079573944.1">
    <property type="nucleotide sequence ID" value="NZ_FUZQ01000003.1"/>
</dbReference>
<feature type="transmembrane region" description="Helical" evidence="1">
    <location>
        <begin position="64"/>
        <end position="86"/>
    </location>
</feature>
<reference evidence="3 4" key="1">
    <citation type="submission" date="2017-02" db="EMBL/GenBank/DDBJ databases">
        <authorList>
            <person name="Peterson S.W."/>
        </authorList>
    </citation>
    <scope>NUCLEOTIDE SEQUENCE [LARGE SCALE GENOMIC DNA]</scope>
    <source>
        <strain evidence="3 4">DSM 21481</strain>
    </source>
</reference>
<dbReference type="OrthoDB" id="4772204at2"/>
<keyword evidence="1" id="KW-0812">Transmembrane</keyword>
<proteinExistence type="predicted"/>
<keyword evidence="3" id="KW-0645">Protease</keyword>
<sequence>MVGTPVTSRWRGFWERGGLWRALLVTVVYLALYLLAGLLVGTWFGDLVDTDDIFATPLSVFLGLAAPLLVGAVVLTVFLVSLRWFPVLFARQALPGRGWMWVAPALVLVPIVLRALGIDYATYAPGVVATALAAGLLVGFVEEVLCRGIVVTMLRRGGWSEWAVMVVSSLVFALLHSANILSGMPLGTVALTVVYTFGFGTAMYLTLRVTRNLVWPILLHGLFDPLLFLSTGGIDEVSGGATTNTLVTLAGPTNLLFVALGIVGLFLARAVNARRTGQDTPLPASA</sequence>
<feature type="transmembrane region" description="Helical" evidence="1">
    <location>
        <begin position="187"/>
        <end position="206"/>
    </location>
</feature>
<dbReference type="InterPro" id="IPR003675">
    <property type="entry name" value="Rce1/LyrA-like_dom"/>
</dbReference>
<evidence type="ECO:0000313" key="3">
    <source>
        <dbReference type="EMBL" id="SKC60490.1"/>
    </source>
</evidence>
<feature type="transmembrane region" description="Helical" evidence="1">
    <location>
        <begin position="162"/>
        <end position="181"/>
    </location>
</feature>
<keyword evidence="1" id="KW-1133">Transmembrane helix</keyword>
<keyword evidence="1" id="KW-0472">Membrane</keyword>
<dbReference type="AlphaFoldDB" id="A0A1T5KA49"/>